<evidence type="ECO:0000256" key="4">
    <source>
        <dbReference type="ARBA" id="ARBA00022603"/>
    </source>
</evidence>
<feature type="compositionally biased region" description="Basic and acidic residues" evidence="10">
    <location>
        <begin position="98"/>
        <end position="107"/>
    </location>
</feature>
<dbReference type="SUPFAM" id="SSF53335">
    <property type="entry name" value="S-adenosyl-L-methionine-dependent methyltransferases"/>
    <property type="match status" value="1"/>
</dbReference>
<dbReference type="EMBL" id="MCFJ01000008">
    <property type="protein sequence ID" value="ORY63081.1"/>
    <property type="molecule type" value="Genomic_DNA"/>
</dbReference>
<feature type="compositionally biased region" description="Basic and acidic residues" evidence="10">
    <location>
        <begin position="392"/>
        <end position="403"/>
    </location>
</feature>
<evidence type="ECO:0000256" key="8">
    <source>
        <dbReference type="ARBA" id="ARBA00076672"/>
    </source>
</evidence>
<evidence type="ECO:0000256" key="7">
    <source>
        <dbReference type="ARBA" id="ARBA00023242"/>
    </source>
</evidence>
<feature type="compositionally biased region" description="Basic and acidic residues" evidence="10">
    <location>
        <begin position="56"/>
        <end position="81"/>
    </location>
</feature>
<dbReference type="GO" id="GO:0016433">
    <property type="term" value="F:rRNA (adenine) methyltransferase activity"/>
    <property type="evidence" value="ECO:0007669"/>
    <property type="project" value="UniProtKB-ARBA"/>
</dbReference>
<dbReference type="Proteomes" id="UP000193689">
    <property type="component" value="Unassembled WGS sequence"/>
</dbReference>
<feature type="compositionally biased region" description="Basic and acidic residues" evidence="10">
    <location>
        <begin position="131"/>
        <end position="146"/>
    </location>
</feature>
<dbReference type="GO" id="GO:0005730">
    <property type="term" value="C:nucleolus"/>
    <property type="evidence" value="ECO:0007669"/>
    <property type="project" value="UniProtKB-SubCell"/>
</dbReference>
<dbReference type="GO" id="GO:0042273">
    <property type="term" value="P:ribosomal large subunit biogenesis"/>
    <property type="evidence" value="ECO:0007669"/>
    <property type="project" value="TreeGrafter"/>
</dbReference>
<dbReference type="PANTHER" id="PTHR12787:SF0">
    <property type="entry name" value="RIBOSOMAL RNA-PROCESSING PROTEIN 8"/>
    <property type="match status" value="1"/>
</dbReference>
<evidence type="ECO:0000256" key="1">
    <source>
        <dbReference type="ARBA" id="ARBA00004604"/>
    </source>
</evidence>
<feature type="compositionally biased region" description="Polar residues" evidence="10">
    <location>
        <begin position="18"/>
        <end position="31"/>
    </location>
</feature>
<comment type="subcellular location">
    <subcellularLocation>
        <location evidence="1 9">Nucleus</location>
        <location evidence="1 9">Nucleolus</location>
    </subcellularLocation>
</comment>
<name>A0A1Y2DUY8_9PEZI</name>
<dbReference type="STRING" id="1141098.A0A1Y2DUY8"/>
<accession>A0A1Y2DUY8</accession>
<feature type="region of interest" description="Disordered" evidence="10">
    <location>
        <begin position="1"/>
        <end position="179"/>
    </location>
</feature>
<reference evidence="11 12" key="1">
    <citation type="submission" date="2016-07" db="EMBL/GenBank/DDBJ databases">
        <title>Pervasive Adenine N6-methylation of Active Genes in Fungi.</title>
        <authorList>
            <consortium name="DOE Joint Genome Institute"/>
            <person name="Mondo S.J."/>
            <person name="Dannebaum R.O."/>
            <person name="Kuo R.C."/>
            <person name="Labutti K."/>
            <person name="Haridas S."/>
            <person name="Kuo A."/>
            <person name="Salamov A."/>
            <person name="Ahrendt S.R."/>
            <person name="Lipzen A."/>
            <person name="Sullivan W."/>
            <person name="Andreopoulos W.B."/>
            <person name="Clum A."/>
            <person name="Lindquist E."/>
            <person name="Daum C."/>
            <person name="Ramamoorthy G.K."/>
            <person name="Gryganskyi A."/>
            <person name="Culley D."/>
            <person name="Magnuson J.K."/>
            <person name="James T.Y."/>
            <person name="O'Malley M.A."/>
            <person name="Stajich J.E."/>
            <person name="Spatafora J.W."/>
            <person name="Visel A."/>
            <person name="Grigoriev I.V."/>
        </authorList>
    </citation>
    <scope>NUCLEOTIDE SEQUENCE [LARGE SCALE GENOMIC DNA]</scope>
    <source>
        <strain evidence="11 12">CBS 129021</strain>
    </source>
</reference>
<dbReference type="RefSeq" id="XP_040714738.1">
    <property type="nucleotide sequence ID" value="XM_040856144.1"/>
</dbReference>
<dbReference type="Gene3D" id="1.10.10.2150">
    <property type="entry name" value="Ribosomal RNA-processing protein 8, N-terminal domain"/>
    <property type="match status" value="1"/>
</dbReference>
<evidence type="ECO:0000256" key="9">
    <source>
        <dbReference type="RuleBase" id="RU365074"/>
    </source>
</evidence>
<dbReference type="GeneID" id="63772356"/>
<comment type="caution">
    <text evidence="11">The sequence shown here is derived from an EMBL/GenBank/DDBJ whole genome shotgun (WGS) entry which is preliminary data.</text>
</comment>
<evidence type="ECO:0000256" key="2">
    <source>
        <dbReference type="ARBA" id="ARBA00006301"/>
    </source>
</evidence>
<keyword evidence="5 9" id="KW-0808">Transferase</keyword>
<evidence type="ECO:0000313" key="12">
    <source>
        <dbReference type="Proteomes" id="UP000193689"/>
    </source>
</evidence>
<evidence type="ECO:0000256" key="10">
    <source>
        <dbReference type="SAM" id="MobiDB-lite"/>
    </source>
</evidence>
<dbReference type="InterPro" id="IPR029063">
    <property type="entry name" value="SAM-dependent_MTases_sf"/>
</dbReference>
<dbReference type="OrthoDB" id="10258825at2759"/>
<keyword evidence="7 9" id="KW-0539">Nucleus</keyword>
<dbReference type="InterPro" id="IPR042036">
    <property type="entry name" value="RRP8_N"/>
</dbReference>
<evidence type="ECO:0000256" key="5">
    <source>
        <dbReference type="ARBA" id="ARBA00022679"/>
    </source>
</evidence>
<dbReference type="FunFam" id="1.10.10.2150:FF:000001">
    <property type="entry name" value="Ribosomal RNA-processing protein 8"/>
    <property type="match status" value="1"/>
</dbReference>
<evidence type="ECO:0000256" key="3">
    <source>
        <dbReference type="ARBA" id="ARBA00022552"/>
    </source>
</evidence>
<protein>
    <recommendedName>
        <fullName evidence="8 9">Ribosomal RNA-processing protein 8</fullName>
        <ecNumber evidence="9">2.1.1.-</ecNumber>
    </recommendedName>
</protein>
<comment type="similarity">
    <text evidence="2 9">Belongs to the methyltransferase superfamily. RRP8 family.</text>
</comment>
<dbReference type="AlphaFoldDB" id="A0A1Y2DUY8"/>
<dbReference type="CDD" id="cd02440">
    <property type="entry name" value="AdoMet_MTases"/>
    <property type="match status" value="1"/>
</dbReference>
<dbReference type="InParanoid" id="A0A1Y2DUY8"/>
<keyword evidence="4 9" id="KW-0489">Methyltransferase</keyword>
<dbReference type="EC" id="2.1.1.-" evidence="9"/>
<dbReference type="Gene3D" id="3.40.50.150">
    <property type="entry name" value="Vaccinia Virus protein VP39"/>
    <property type="match status" value="1"/>
</dbReference>
<feature type="compositionally biased region" description="Polar residues" evidence="10">
    <location>
        <begin position="147"/>
        <end position="162"/>
    </location>
</feature>
<keyword evidence="3 9" id="KW-0698">rRNA processing</keyword>
<evidence type="ECO:0000313" key="11">
    <source>
        <dbReference type="EMBL" id="ORY63081.1"/>
    </source>
</evidence>
<dbReference type="PANTHER" id="PTHR12787">
    <property type="entry name" value="RIBOSOMAL RNA-PROCESSING PROTEIN 8"/>
    <property type="match status" value="1"/>
</dbReference>
<dbReference type="InterPro" id="IPR007823">
    <property type="entry name" value="RRP8"/>
</dbReference>
<feature type="region of interest" description="Disordered" evidence="10">
    <location>
        <begin position="379"/>
        <end position="403"/>
    </location>
</feature>
<evidence type="ECO:0000256" key="6">
    <source>
        <dbReference type="ARBA" id="ARBA00022691"/>
    </source>
</evidence>
<gene>
    <name evidence="11" type="ORF">BCR38DRAFT_344943</name>
</gene>
<keyword evidence="6 9" id="KW-0949">S-adenosyl-L-methionine</keyword>
<proteinExistence type="inferred from homology"/>
<organism evidence="11 12">
    <name type="scientific">Pseudomassariella vexata</name>
    <dbReference type="NCBI Taxonomy" id="1141098"/>
    <lineage>
        <taxon>Eukaryota</taxon>
        <taxon>Fungi</taxon>
        <taxon>Dikarya</taxon>
        <taxon>Ascomycota</taxon>
        <taxon>Pezizomycotina</taxon>
        <taxon>Sordariomycetes</taxon>
        <taxon>Xylariomycetidae</taxon>
        <taxon>Amphisphaeriales</taxon>
        <taxon>Pseudomassariaceae</taxon>
        <taxon>Pseudomassariella</taxon>
    </lineage>
</organism>
<sequence>MFAVPGWSVSAANLKAESASQGPKGDSSNQDADAKSKKRKRPSGPPAVTSANVSDLWERVIEGKRVKKPRADSADQKDPKKPKQGPDGVISEDGNVLEGDRARDGAKKGAQAASKGGPGVTKKEKKKQKKAKETRPDGQEDGESKTETTQSKNPNSALTKGSKQVAVAAPAPPPAPKLTPLQAAMREKLISARFRHLNETLYTKPSVDALQLFEESPEMFNEYHEGFRRQVDVWPENPVDGYIEEIKLRGKSPLATSTGGVVPFPRTREVCTIADLGCGDAKLAQALQSHKNLGLNILSYDLQSPNPLVTKADIANLPEHDGSVNVVIFCLALMGTNWLDFIEEAYRILHWKGELWIAEIKSRFAPVIKGKKGGVVSHSVGNRKKLGKKGKGGKDEPEESHDAELMVEVDGGDDRRQETDVSAFVEALRKRGFVLQGDVDLSNKMFVKMRFLKNTQPVVGKGVVEQRDSGRGGAYKKPVKFLDPADQPKVDESSILKPCVYKLR</sequence>
<dbReference type="Pfam" id="PF05148">
    <property type="entry name" value="Methyltransf_8"/>
    <property type="match status" value="1"/>
</dbReference>
<keyword evidence="12" id="KW-1185">Reference proteome</keyword>
<dbReference type="FunCoup" id="A0A1Y2DUY8">
    <property type="interactions" value="279"/>
</dbReference>
<feature type="compositionally biased region" description="Basic residues" evidence="10">
    <location>
        <begin position="381"/>
        <end position="391"/>
    </location>
</feature>
<comment type="function">
    <text evidence="9">S-adenosyl-L-methionine-dependent methyltransferase that specifically methylates the N(1) position of adenine in helix 25.1 in 25S rRNA. Required both for ribosomal 40S and 60S subunits biogenesis. Required for efficient pre-rRNA cleavage at site A2.</text>
</comment>